<dbReference type="EMBL" id="JYDT01000054">
    <property type="protein sequence ID" value="KRY87509.1"/>
    <property type="molecule type" value="Genomic_DNA"/>
</dbReference>
<organism evidence="1 2">
    <name type="scientific">Trichinella pseudospiralis</name>
    <name type="common">Parasitic roundworm</name>
    <dbReference type="NCBI Taxonomy" id="6337"/>
    <lineage>
        <taxon>Eukaryota</taxon>
        <taxon>Metazoa</taxon>
        <taxon>Ecdysozoa</taxon>
        <taxon>Nematoda</taxon>
        <taxon>Enoplea</taxon>
        <taxon>Dorylaimia</taxon>
        <taxon>Trichinellida</taxon>
        <taxon>Trichinellidae</taxon>
        <taxon>Trichinella</taxon>
    </lineage>
</organism>
<reference evidence="1 2" key="1">
    <citation type="submission" date="2015-01" db="EMBL/GenBank/DDBJ databases">
        <title>Evolution of Trichinella species and genotypes.</title>
        <authorList>
            <person name="Korhonen P.K."/>
            <person name="Edoardo P."/>
            <person name="Giuseppe L.R."/>
            <person name="Gasser R.B."/>
        </authorList>
    </citation>
    <scope>NUCLEOTIDE SEQUENCE [LARGE SCALE GENOMIC DNA]</scope>
    <source>
        <strain evidence="1">ISS470</strain>
    </source>
</reference>
<name>A0A0V1FNN0_TRIPS</name>
<accession>A0A0V1FNN0</accession>
<proteinExistence type="predicted"/>
<evidence type="ECO:0000313" key="2">
    <source>
        <dbReference type="Proteomes" id="UP000054995"/>
    </source>
</evidence>
<protein>
    <submittedName>
        <fullName evidence="1">Uncharacterized protein</fullName>
    </submittedName>
</protein>
<gene>
    <name evidence="1" type="ORF">T4D_2222</name>
</gene>
<dbReference type="Proteomes" id="UP000054995">
    <property type="component" value="Unassembled WGS sequence"/>
</dbReference>
<sequence>MLTDADVADVSVYEIEVRKNGFDRTECTGNCSAVMLLLPSFRSCCWRLLLHFSYRAESDLSVLSVEMAEMGLKFTERFTVTLREMLSADLSFAWLKLQRNQLCSWIKNLDVKDV</sequence>
<dbReference type="AlphaFoldDB" id="A0A0V1FNN0"/>
<evidence type="ECO:0000313" key="1">
    <source>
        <dbReference type="EMBL" id="KRY87509.1"/>
    </source>
</evidence>
<comment type="caution">
    <text evidence="1">The sequence shown here is derived from an EMBL/GenBank/DDBJ whole genome shotgun (WGS) entry which is preliminary data.</text>
</comment>
<keyword evidence="2" id="KW-1185">Reference proteome</keyword>